<name>A0A1Z4UYM3_9CYAN</name>
<organism evidence="2 3">
    <name type="scientific">Dolichospermum compactum NIES-806</name>
    <dbReference type="NCBI Taxonomy" id="1973481"/>
    <lineage>
        <taxon>Bacteria</taxon>
        <taxon>Bacillati</taxon>
        <taxon>Cyanobacteriota</taxon>
        <taxon>Cyanophyceae</taxon>
        <taxon>Nostocales</taxon>
        <taxon>Aphanizomenonaceae</taxon>
        <taxon>Dolichospermum</taxon>
        <taxon>Dolichospermum compactum</taxon>
    </lineage>
</organism>
<feature type="domain" description="PatG C-terminal" evidence="1">
    <location>
        <begin position="1"/>
        <end position="60"/>
    </location>
</feature>
<sequence length="64" mass="7464">MQLDSIEVEKSPFCRINSDCWDVKLKFFDPENGSRAKKVFLFTIDVSDRIPVTLGQVRSWSVRK</sequence>
<dbReference type="AlphaFoldDB" id="A0A1Z4UYM3"/>
<gene>
    <name evidence="2" type="ORF">NIES806_04690</name>
</gene>
<dbReference type="EMBL" id="AP018316">
    <property type="protein sequence ID" value="BAZ84283.1"/>
    <property type="molecule type" value="Genomic_DNA"/>
</dbReference>
<dbReference type="KEGG" id="dcm:NIES806_04690"/>
<dbReference type="Proteomes" id="UP000218702">
    <property type="component" value="Chromosome"/>
</dbReference>
<accession>A0A1Z4UYM3</accession>
<reference evidence="2 3" key="1">
    <citation type="submission" date="2017-06" db="EMBL/GenBank/DDBJ databases">
        <title>Genome sequencing of cyanobaciteial culture collection at National Institute for Environmental Studies (NIES).</title>
        <authorList>
            <person name="Hirose Y."/>
            <person name="Shimura Y."/>
            <person name="Fujisawa T."/>
            <person name="Nakamura Y."/>
            <person name="Kawachi M."/>
        </authorList>
    </citation>
    <scope>NUCLEOTIDE SEQUENCE [LARGE SCALE GENOMIC DNA]</scope>
    <source>
        <strain evidence="2 3">NIES-806</strain>
    </source>
</reference>
<evidence type="ECO:0000313" key="2">
    <source>
        <dbReference type="EMBL" id="BAZ84283.1"/>
    </source>
</evidence>
<dbReference type="InterPro" id="IPR040636">
    <property type="entry name" value="PatG_C"/>
</dbReference>
<dbReference type="Pfam" id="PF18065">
    <property type="entry name" value="PatG_C"/>
    <property type="match status" value="1"/>
</dbReference>
<evidence type="ECO:0000313" key="3">
    <source>
        <dbReference type="Proteomes" id="UP000218702"/>
    </source>
</evidence>
<protein>
    <submittedName>
        <fullName evidence="2">Putative peptidase PatG homolog</fullName>
    </submittedName>
</protein>
<keyword evidence="3" id="KW-1185">Reference proteome</keyword>
<evidence type="ECO:0000259" key="1">
    <source>
        <dbReference type="Pfam" id="PF18065"/>
    </source>
</evidence>
<proteinExistence type="predicted"/>